<feature type="non-terminal residue" evidence="1">
    <location>
        <position position="80"/>
    </location>
</feature>
<proteinExistence type="predicted"/>
<gene>
    <name evidence="1" type="ORF">EZS28_025066</name>
</gene>
<dbReference type="AlphaFoldDB" id="A0A5J4VA58"/>
<evidence type="ECO:0000313" key="2">
    <source>
        <dbReference type="Proteomes" id="UP000324800"/>
    </source>
</evidence>
<sequence>MSTITGASFVKCGADNTVVLLRAGCTKPVAEFGGRIDDSNYVKKTGQLSQSISGKLIRTVSTESFDNLESRQYAEKYDIE</sequence>
<dbReference type="Proteomes" id="UP000324800">
    <property type="component" value="Unassembled WGS sequence"/>
</dbReference>
<protein>
    <submittedName>
        <fullName evidence="1">Uncharacterized protein</fullName>
    </submittedName>
</protein>
<evidence type="ECO:0000313" key="1">
    <source>
        <dbReference type="EMBL" id="KAA6379406.1"/>
    </source>
</evidence>
<dbReference type="EMBL" id="SNRW01008514">
    <property type="protein sequence ID" value="KAA6379406.1"/>
    <property type="molecule type" value="Genomic_DNA"/>
</dbReference>
<reference evidence="1 2" key="1">
    <citation type="submission" date="2019-03" db="EMBL/GenBank/DDBJ databases">
        <title>Single cell metagenomics reveals metabolic interactions within the superorganism composed of flagellate Streblomastix strix and complex community of Bacteroidetes bacteria on its surface.</title>
        <authorList>
            <person name="Treitli S.C."/>
            <person name="Kolisko M."/>
            <person name="Husnik F."/>
            <person name="Keeling P."/>
            <person name="Hampl V."/>
        </authorList>
    </citation>
    <scope>NUCLEOTIDE SEQUENCE [LARGE SCALE GENOMIC DNA]</scope>
    <source>
        <strain evidence="1">ST1C</strain>
    </source>
</reference>
<accession>A0A5J4VA58</accession>
<name>A0A5J4VA58_9EUKA</name>
<comment type="caution">
    <text evidence="1">The sequence shown here is derived from an EMBL/GenBank/DDBJ whole genome shotgun (WGS) entry which is preliminary data.</text>
</comment>
<organism evidence="1 2">
    <name type="scientific">Streblomastix strix</name>
    <dbReference type="NCBI Taxonomy" id="222440"/>
    <lineage>
        <taxon>Eukaryota</taxon>
        <taxon>Metamonada</taxon>
        <taxon>Preaxostyla</taxon>
        <taxon>Oxymonadida</taxon>
        <taxon>Streblomastigidae</taxon>
        <taxon>Streblomastix</taxon>
    </lineage>
</organism>